<feature type="site" description="Important for activity" evidence="4">
    <location>
        <position position="97"/>
    </location>
</feature>
<dbReference type="Gene3D" id="3.40.50.720">
    <property type="entry name" value="NAD(P)-binding Rossmann-like Domain"/>
    <property type="match status" value="1"/>
</dbReference>
<dbReference type="AlphaFoldDB" id="A0A415E389"/>
<dbReference type="EC" id="1.2.1.70" evidence="4"/>
<feature type="domain" description="Quinate/shikimate 5-dehydrogenase/glutamyl-tRNA reductase" evidence="5">
    <location>
        <begin position="176"/>
        <end position="293"/>
    </location>
</feature>
<evidence type="ECO:0000256" key="3">
    <source>
        <dbReference type="ARBA" id="ARBA00023244"/>
    </source>
</evidence>
<reference evidence="7 8" key="1">
    <citation type="submission" date="2018-08" db="EMBL/GenBank/DDBJ databases">
        <title>A genome reference for cultivated species of the human gut microbiota.</title>
        <authorList>
            <person name="Zou Y."/>
            <person name="Xue W."/>
            <person name="Luo G."/>
        </authorList>
    </citation>
    <scope>NUCLEOTIDE SEQUENCE [LARGE SCALE GENOMIC DNA]</scope>
    <source>
        <strain evidence="7 8">AM07-24</strain>
    </source>
</reference>
<dbReference type="InterPro" id="IPR036291">
    <property type="entry name" value="NAD(P)-bd_dom_sf"/>
</dbReference>
<dbReference type="EMBL" id="QRMS01000002">
    <property type="protein sequence ID" value="RHJ88088.1"/>
    <property type="molecule type" value="Genomic_DNA"/>
</dbReference>
<feature type="binding site" evidence="4">
    <location>
        <position position="118"/>
    </location>
    <ligand>
        <name>substrate</name>
    </ligand>
</feature>
<comment type="miscellaneous">
    <text evidence="4">During catalysis, the active site Cys acts as a nucleophile attacking the alpha-carbonyl group of tRNA-bound glutamate with the formation of a thioester intermediate between enzyme and glutamate, and the concomitant release of tRNA(Glu). The thioester intermediate is finally reduced by direct hydride transfer from NADPH, to form the product GSA.</text>
</comment>
<keyword evidence="3 4" id="KW-0627">Porphyrin biosynthesis</keyword>
<protein>
    <recommendedName>
        <fullName evidence="4">Glutamyl-tRNA reductase</fullName>
        <shortName evidence="4">GluTR</shortName>
        <ecNumber evidence="4">1.2.1.70</ecNumber>
    </recommendedName>
</protein>
<accession>A0A415E389</accession>
<dbReference type="STRING" id="1776384.GCA_900086585_03652"/>
<gene>
    <name evidence="4" type="primary">hemA</name>
    <name evidence="7" type="ORF">DW099_06620</name>
</gene>
<keyword evidence="8" id="KW-1185">Reference proteome</keyword>
<comment type="subunit">
    <text evidence="4">Homodimer.</text>
</comment>
<comment type="pathway">
    <text evidence="4">Porphyrin-containing compound metabolism; protoporphyrin-IX biosynthesis; 5-aminolevulinate from L-glutamyl-tRNA(Glu): step 1/2.</text>
</comment>
<comment type="domain">
    <text evidence="4">Possesses an unusual extended V-shaped dimeric structure with each monomer consisting of three distinct domains arranged along a curved 'spinal' alpha-helix. The N-terminal catalytic domain specifically recognizes the glutamate moiety of the substrate. The second domain is the NADPH-binding domain, and the third C-terminal domain is responsible for dimerization.</text>
</comment>
<proteinExistence type="inferred from homology"/>
<evidence type="ECO:0000313" key="7">
    <source>
        <dbReference type="EMBL" id="RHJ88088.1"/>
    </source>
</evidence>
<feature type="binding site" evidence="4">
    <location>
        <begin position="112"/>
        <end position="114"/>
    </location>
    <ligand>
        <name>substrate</name>
    </ligand>
</feature>
<comment type="caution">
    <text evidence="7">The sequence shown here is derived from an EMBL/GenBank/DDBJ whole genome shotgun (WGS) entry which is preliminary data.</text>
</comment>
<dbReference type="GO" id="GO:0008883">
    <property type="term" value="F:glutamyl-tRNA reductase activity"/>
    <property type="evidence" value="ECO:0007669"/>
    <property type="project" value="UniProtKB-UniRule"/>
</dbReference>
<keyword evidence="1 4" id="KW-0521">NADP</keyword>
<dbReference type="InterPro" id="IPR036343">
    <property type="entry name" value="GluRdtase_N_sf"/>
</dbReference>
<name>A0A415E389_9FIRM</name>
<dbReference type="Pfam" id="PF01488">
    <property type="entry name" value="Shikimate_DH"/>
    <property type="match status" value="1"/>
</dbReference>
<organism evidence="7 8">
    <name type="scientific">Emergencia timonensis</name>
    <dbReference type="NCBI Taxonomy" id="1776384"/>
    <lineage>
        <taxon>Bacteria</taxon>
        <taxon>Bacillati</taxon>
        <taxon>Bacillota</taxon>
        <taxon>Clostridia</taxon>
        <taxon>Peptostreptococcales</taxon>
        <taxon>Anaerovoracaceae</taxon>
        <taxon>Emergencia</taxon>
    </lineage>
</organism>
<dbReference type="InterPro" id="IPR006151">
    <property type="entry name" value="Shikm_DH/Glu-tRNA_Rdtase"/>
</dbReference>
<comment type="similarity">
    <text evidence="4">Belongs to the glutamyl-tRNA reductase family.</text>
</comment>
<dbReference type="InterPro" id="IPR000343">
    <property type="entry name" value="4pyrrol_synth_GluRdtase"/>
</dbReference>
<dbReference type="Pfam" id="PF05201">
    <property type="entry name" value="GlutR_N"/>
    <property type="match status" value="1"/>
</dbReference>
<dbReference type="SUPFAM" id="SSF51735">
    <property type="entry name" value="NAD(P)-binding Rossmann-fold domains"/>
    <property type="match status" value="1"/>
</dbReference>
<dbReference type="Gene3D" id="3.30.460.30">
    <property type="entry name" value="Glutamyl-tRNA reductase, N-terminal domain"/>
    <property type="match status" value="1"/>
</dbReference>
<dbReference type="PANTHER" id="PTHR43013">
    <property type="entry name" value="GLUTAMYL-TRNA REDUCTASE"/>
    <property type="match status" value="1"/>
</dbReference>
<evidence type="ECO:0000259" key="6">
    <source>
        <dbReference type="Pfam" id="PF05201"/>
    </source>
</evidence>
<dbReference type="PANTHER" id="PTHR43013:SF1">
    <property type="entry name" value="GLUTAMYL-TRNA REDUCTASE"/>
    <property type="match status" value="1"/>
</dbReference>
<dbReference type="Proteomes" id="UP000284841">
    <property type="component" value="Unassembled WGS sequence"/>
</dbReference>
<dbReference type="InterPro" id="IPR015895">
    <property type="entry name" value="4pyrrol_synth_GluRdtase_N"/>
</dbReference>
<comment type="function">
    <text evidence="4">Catalyzes the NADPH-dependent reduction of glutamyl-tRNA(Glu) to glutamate 1-semialdehyde (GSA).</text>
</comment>
<feature type="binding site" evidence="4">
    <location>
        <begin position="49"/>
        <end position="52"/>
    </location>
    <ligand>
        <name>substrate</name>
    </ligand>
</feature>
<feature type="binding site" evidence="4">
    <location>
        <position position="107"/>
    </location>
    <ligand>
        <name>substrate</name>
    </ligand>
</feature>
<evidence type="ECO:0000313" key="8">
    <source>
        <dbReference type="Proteomes" id="UP000284841"/>
    </source>
</evidence>
<feature type="binding site" evidence="4">
    <location>
        <begin position="184"/>
        <end position="189"/>
    </location>
    <ligand>
        <name>NADP(+)</name>
        <dbReference type="ChEBI" id="CHEBI:58349"/>
    </ligand>
</feature>
<sequence length="335" mass="37792">MNIVMSYIDYNMAGLSEREIFSCTKTQTTEIYGRLKEKPEILGCVLIATCNRTELYLSLKEGTKVNPFKQLCEAIDINYTDYAFMNKTLVGKDAMIHLCKVAAGAESQIWGDGQIVTQVDAAIKGAQKAKSSDAVLNVLFRIGVTAGKKIKTLVDFKVNDNSTASRAVSVIKDHPNIKHVLVIGNGMIGRLVAGLLVRNGMQTTMTLRQYRHGENIVPKGADTVNYGDRYAVIEKSDAVISATLSPHYTVSYEQVKELSRVPGVFIDLAVPRDIDPEVEKIDRVTYYDIDHISQGERDARQEKQMKEIERIIEKYITDFYKWYDYREKLKLKEEA</sequence>
<comment type="catalytic activity">
    <reaction evidence="4">
        <text>(S)-4-amino-5-oxopentanoate + tRNA(Glu) + NADP(+) = L-glutamyl-tRNA(Glu) + NADPH + H(+)</text>
        <dbReference type="Rhea" id="RHEA:12344"/>
        <dbReference type="Rhea" id="RHEA-COMP:9663"/>
        <dbReference type="Rhea" id="RHEA-COMP:9680"/>
        <dbReference type="ChEBI" id="CHEBI:15378"/>
        <dbReference type="ChEBI" id="CHEBI:57501"/>
        <dbReference type="ChEBI" id="CHEBI:57783"/>
        <dbReference type="ChEBI" id="CHEBI:58349"/>
        <dbReference type="ChEBI" id="CHEBI:78442"/>
        <dbReference type="ChEBI" id="CHEBI:78520"/>
        <dbReference type="EC" id="1.2.1.70"/>
    </reaction>
</comment>
<dbReference type="RefSeq" id="WP_067541593.1">
    <property type="nucleotide sequence ID" value="NZ_AP025567.1"/>
</dbReference>
<dbReference type="OrthoDB" id="110209at2"/>
<dbReference type="GO" id="GO:0019353">
    <property type="term" value="P:protoporphyrinogen IX biosynthetic process from glutamate"/>
    <property type="evidence" value="ECO:0007669"/>
    <property type="project" value="TreeGrafter"/>
</dbReference>
<feature type="domain" description="Glutamyl-tRNA reductase N-terminal" evidence="6">
    <location>
        <begin position="8"/>
        <end position="152"/>
    </location>
</feature>
<evidence type="ECO:0000256" key="2">
    <source>
        <dbReference type="ARBA" id="ARBA00023002"/>
    </source>
</evidence>
<feature type="active site" description="Nucleophile" evidence="4">
    <location>
        <position position="50"/>
    </location>
</feature>
<dbReference type="UniPathway" id="UPA00251">
    <property type="reaction ID" value="UER00316"/>
</dbReference>
<evidence type="ECO:0000256" key="4">
    <source>
        <dbReference type="HAMAP-Rule" id="MF_00087"/>
    </source>
</evidence>
<evidence type="ECO:0000259" key="5">
    <source>
        <dbReference type="Pfam" id="PF01488"/>
    </source>
</evidence>
<evidence type="ECO:0000256" key="1">
    <source>
        <dbReference type="ARBA" id="ARBA00022857"/>
    </source>
</evidence>
<dbReference type="GO" id="GO:0050661">
    <property type="term" value="F:NADP binding"/>
    <property type="evidence" value="ECO:0007669"/>
    <property type="project" value="InterPro"/>
</dbReference>
<keyword evidence="2 4" id="KW-0560">Oxidoreductase</keyword>
<dbReference type="SUPFAM" id="SSF69742">
    <property type="entry name" value="Glutamyl tRNA-reductase catalytic, N-terminal domain"/>
    <property type="match status" value="1"/>
</dbReference>
<dbReference type="HAMAP" id="MF_00087">
    <property type="entry name" value="Glu_tRNA_reductase"/>
    <property type="match status" value="1"/>
</dbReference>